<dbReference type="Pfam" id="PF12796">
    <property type="entry name" value="Ank_2"/>
    <property type="match status" value="1"/>
</dbReference>
<protein>
    <recommendedName>
        <fullName evidence="4">PGG domain-containing protein</fullName>
    </recommendedName>
</protein>
<dbReference type="Pfam" id="PF13962">
    <property type="entry name" value="PGG"/>
    <property type="match status" value="1"/>
</dbReference>
<dbReference type="InterPro" id="IPR002110">
    <property type="entry name" value="Ankyrin_rpt"/>
</dbReference>
<dbReference type="PROSITE" id="PS50088">
    <property type="entry name" value="ANK_REPEAT"/>
    <property type="match status" value="1"/>
</dbReference>
<keyword evidence="3" id="KW-1133">Transmembrane helix</keyword>
<evidence type="ECO:0000256" key="1">
    <source>
        <dbReference type="PROSITE-ProRule" id="PRU00023"/>
    </source>
</evidence>
<dbReference type="SUPFAM" id="SSF48403">
    <property type="entry name" value="Ankyrin repeat"/>
    <property type="match status" value="1"/>
</dbReference>
<reference evidence="5" key="1">
    <citation type="submission" date="2020-06" db="EMBL/GenBank/DDBJ databases">
        <authorList>
            <person name="Li T."/>
            <person name="Hu X."/>
            <person name="Zhang T."/>
            <person name="Song X."/>
            <person name="Zhang H."/>
            <person name="Dai N."/>
            <person name="Sheng W."/>
            <person name="Hou X."/>
            <person name="Wei L."/>
        </authorList>
    </citation>
    <scope>NUCLEOTIDE SEQUENCE</scope>
    <source>
        <strain evidence="5">G02</strain>
        <tissue evidence="5">Leaf</tissue>
    </source>
</reference>
<evidence type="ECO:0000256" key="2">
    <source>
        <dbReference type="SAM" id="MobiDB-lite"/>
    </source>
</evidence>
<keyword evidence="1" id="KW-0040">ANK repeat</keyword>
<dbReference type="Gene3D" id="1.25.40.20">
    <property type="entry name" value="Ankyrin repeat-containing domain"/>
    <property type="match status" value="1"/>
</dbReference>
<comment type="caution">
    <text evidence="5">The sequence shown here is derived from an EMBL/GenBank/DDBJ whole genome shotgun (WGS) entry which is preliminary data.</text>
</comment>
<accession>A0AAW2T0Y3</accession>
<evidence type="ECO:0000256" key="3">
    <source>
        <dbReference type="SAM" id="Phobius"/>
    </source>
</evidence>
<proteinExistence type="predicted"/>
<dbReference type="PANTHER" id="PTHR24177">
    <property type="entry name" value="CASKIN"/>
    <property type="match status" value="1"/>
</dbReference>
<dbReference type="InterPro" id="IPR026961">
    <property type="entry name" value="PGG_dom"/>
</dbReference>
<feature type="transmembrane region" description="Helical" evidence="3">
    <location>
        <begin position="415"/>
        <end position="433"/>
    </location>
</feature>
<keyword evidence="3" id="KW-0472">Membrane</keyword>
<dbReference type="PROSITE" id="PS50297">
    <property type="entry name" value="ANK_REP_REGION"/>
    <property type="match status" value="1"/>
</dbReference>
<evidence type="ECO:0000313" key="5">
    <source>
        <dbReference type="EMBL" id="KAL0398117.1"/>
    </source>
</evidence>
<feature type="transmembrane region" description="Helical" evidence="3">
    <location>
        <begin position="526"/>
        <end position="544"/>
    </location>
</feature>
<dbReference type="InterPro" id="IPR036770">
    <property type="entry name" value="Ankyrin_rpt-contain_sf"/>
</dbReference>
<dbReference type="SMART" id="SM00248">
    <property type="entry name" value="ANK"/>
    <property type="match status" value="5"/>
</dbReference>
<sequence>MYQAAMKGDWQAAAFLLQRNPNLAYAKITENGHTALHMAAATSRTKFVRELVGRMAEGDLLLKDKYGYTAFCYAAASGIVEIAAVMREKNKNLITCPGNNEMKPLYIAAVLGNKDMVSYLYKFTDAKDLSITEWFDLLIATIRNNMHDTALDILNQSSDETLDTTTTTIVIPGENDSPDETKNKGTALHELAVQDISDINASEEAIMDSFNTMFAAVPLLSRFKRIFEQPLMRKRAWLVAERLWDRMQRLDRAEVVELLENPPILHEAAKVGNVGLITMLTRSDPDLIWQRDSRKQHYIFHTAVLHRQENVFSLIHQIGSMKELIAISEDDNHNNIMHLAGKLAPPGRLKIVSGAALQMQRELLWFKEVEKVVPPSCLDIRNKQRLRPRELFSIEHNSLLTKGETWMKETANNCMIVATLIATVAFTAAFTLPGGNNGDTGMPILKKRTWFTSFAVSNAVALFCSTASIIMFLSILTSRYQEDDFLVSLPTKLMFGLTALFTSIVGMVFAFTTTFFLLFHEEETFVFKWIAVSACTLLITLYLQDCTLIYGLTRSAQHTGPSSYFAKLPMSSASNIQIFHLNAALKRHVFPKISTKMIIKRTLINALIMVTLANIVKHTLHQQPDQIHDHQNTDEETTDNNSRQNSIIIPSVHHNRTKKPIDHPANGQVSKNDKKTHADLPPQQFIALLHSSKTIDRLKNRHNTGKMPQCAYENMYSQKQHENHHQREEKQDKILGVHGNDKKHKKPKKTMLYTTINRETHKKVMKRRLKTLGMAAIVEEKETGLDVYREATVKTTAAVERREKAKRKMR</sequence>
<keyword evidence="3" id="KW-0812">Transmembrane</keyword>
<name>A0AAW2T0Y3_SESRA</name>
<feature type="repeat" description="ANK" evidence="1">
    <location>
        <begin position="31"/>
        <end position="63"/>
    </location>
</feature>
<reference evidence="5" key="2">
    <citation type="journal article" date="2024" name="Plant">
        <title>Genomic evolution and insights into agronomic trait innovations of Sesamum species.</title>
        <authorList>
            <person name="Miao H."/>
            <person name="Wang L."/>
            <person name="Qu L."/>
            <person name="Liu H."/>
            <person name="Sun Y."/>
            <person name="Le M."/>
            <person name="Wang Q."/>
            <person name="Wei S."/>
            <person name="Zheng Y."/>
            <person name="Lin W."/>
            <person name="Duan Y."/>
            <person name="Cao H."/>
            <person name="Xiong S."/>
            <person name="Wang X."/>
            <person name="Wei L."/>
            <person name="Li C."/>
            <person name="Ma Q."/>
            <person name="Ju M."/>
            <person name="Zhao R."/>
            <person name="Li G."/>
            <person name="Mu C."/>
            <person name="Tian Q."/>
            <person name="Mei H."/>
            <person name="Zhang T."/>
            <person name="Gao T."/>
            <person name="Zhang H."/>
        </authorList>
    </citation>
    <scope>NUCLEOTIDE SEQUENCE</scope>
    <source>
        <strain evidence="5">G02</strain>
    </source>
</reference>
<dbReference type="EMBL" id="JACGWJ010000009">
    <property type="protein sequence ID" value="KAL0398117.1"/>
    <property type="molecule type" value="Genomic_DNA"/>
</dbReference>
<feature type="transmembrane region" description="Helical" evidence="3">
    <location>
        <begin position="454"/>
        <end position="475"/>
    </location>
</feature>
<dbReference type="GO" id="GO:0016020">
    <property type="term" value="C:membrane"/>
    <property type="evidence" value="ECO:0007669"/>
    <property type="project" value="TreeGrafter"/>
</dbReference>
<organism evidence="5">
    <name type="scientific">Sesamum radiatum</name>
    <name type="common">Black benniseed</name>
    <dbReference type="NCBI Taxonomy" id="300843"/>
    <lineage>
        <taxon>Eukaryota</taxon>
        <taxon>Viridiplantae</taxon>
        <taxon>Streptophyta</taxon>
        <taxon>Embryophyta</taxon>
        <taxon>Tracheophyta</taxon>
        <taxon>Spermatophyta</taxon>
        <taxon>Magnoliopsida</taxon>
        <taxon>eudicotyledons</taxon>
        <taxon>Gunneridae</taxon>
        <taxon>Pentapetalae</taxon>
        <taxon>asterids</taxon>
        <taxon>lamiids</taxon>
        <taxon>Lamiales</taxon>
        <taxon>Pedaliaceae</taxon>
        <taxon>Sesamum</taxon>
    </lineage>
</organism>
<feature type="transmembrane region" description="Helical" evidence="3">
    <location>
        <begin position="495"/>
        <end position="519"/>
    </location>
</feature>
<feature type="domain" description="PGG" evidence="4">
    <location>
        <begin position="405"/>
        <end position="516"/>
    </location>
</feature>
<evidence type="ECO:0000259" key="4">
    <source>
        <dbReference type="Pfam" id="PF13962"/>
    </source>
</evidence>
<dbReference type="AlphaFoldDB" id="A0AAW2T0Y3"/>
<gene>
    <name evidence="5" type="ORF">Sradi_2155000</name>
</gene>
<feature type="compositionally biased region" description="Polar residues" evidence="2">
    <location>
        <begin position="639"/>
        <end position="648"/>
    </location>
</feature>
<dbReference type="PANTHER" id="PTHR24177:SF292">
    <property type="entry name" value="ANKYRIN REPEAT FAMILY PROTEIN-RELATED"/>
    <property type="match status" value="1"/>
</dbReference>
<feature type="region of interest" description="Disordered" evidence="2">
    <location>
        <begin position="623"/>
        <end position="677"/>
    </location>
</feature>